<organism evidence="4 5">
    <name type="scientific">Aerococcus suis</name>
    <dbReference type="NCBI Taxonomy" id="371602"/>
    <lineage>
        <taxon>Bacteria</taxon>
        <taxon>Bacillati</taxon>
        <taxon>Bacillota</taxon>
        <taxon>Bacilli</taxon>
        <taxon>Lactobacillales</taxon>
        <taxon>Aerococcaceae</taxon>
        <taxon>Aerococcus</taxon>
    </lineage>
</organism>
<evidence type="ECO:0000313" key="5">
    <source>
        <dbReference type="Proteomes" id="UP000243884"/>
    </source>
</evidence>
<dbReference type="InterPro" id="IPR029063">
    <property type="entry name" value="SAM-dependent_MTases_sf"/>
</dbReference>
<proteinExistence type="predicted"/>
<dbReference type="Gene3D" id="3.40.50.150">
    <property type="entry name" value="Vaccinia Virus protein VP39"/>
    <property type="match status" value="1"/>
</dbReference>
<evidence type="ECO:0000259" key="3">
    <source>
        <dbReference type="Pfam" id="PF05175"/>
    </source>
</evidence>
<dbReference type="EMBL" id="FWXK01000004">
    <property type="protein sequence ID" value="SMC40168.1"/>
    <property type="molecule type" value="Genomic_DNA"/>
</dbReference>
<keyword evidence="5" id="KW-1185">Reference proteome</keyword>
<evidence type="ECO:0000256" key="1">
    <source>
        <dbReference type="ARBA" id="ARBA00022603"/>
    </source>
</evidence>
<feature type="domain" description="Methyltransferase small" evidence="3">
    <location>
        <begin position="28"/>
        <end position="200"/>
    </location>
</feature>
<dbReference type="InterPro" id="IPR007848">
    <property type="entry name" value="Small_mtfrase_dom"/>
</dbReference>
<dbReference type="InterPro" id="IPR046977">
    <property type="entry name" value="RsmC/RlmG"/>
</dbReference>
<dbReference type="GO" id="GO:0008757">
    <property type="term" value="F:S-adenosylmethionine-dependent methyltransferase activity"/>
    <property type="evidence" value="ECO:0007669"/>
    <property type="project" value="InterPro"/>
</dbReference>
<dbReference type="AlphaFoldDB" id="A0A1W1YWT6"/>
<dbReference type="OrthoDB" id="9764961at2"/>
<sequence length="209" mass="23522">MAHQYFEDNHTLEHDYQTISFNYLDQTLSFQTDSGVFSRDAIDFGSRTLLGALDDCRVITNQDKKILDVGCGYGAMGLSLAKTHPNQEFHLVDISERALELAKQNAQKNAIENVSIYTSDGYDQVTETDFNHVISNPPIRAGKKVVHRIIEEAYNHLVSNGTLTIVIQKKQGAPSAKKKMTQIFGNVEELTRNKGYWILQSVKTNDDIL</sequence>
<evidence type="ECO:0000313" key="4">
    <source>
        <dbReference type="EMBL" id="SMC40168.1"/>
    </source>
</evidence>
<dbReference type="SUPFAM" id="SSF53335">
    <property type="entry name" value="S-adenosyl-L-methionine-dependent methyltransferases"/>
    <property type="match status" value="1"/>
</dbReference>
<keyword evidence="2 4" id="KW-0808">Transferase</keyword>
<evidence type="ECO:0000256" key="2">
    <source>
        <dbReference type="ARBA" id="ARBA00022679"/>
    </source>
</evidence>
<dbReference type="STRING" id="371602.SAMN04487984_0945"/>
<dbReference type="RefSeq" id="WP_084099082.1">
    <property type="nucleotide sequence ID" value="NZ_FWXK01000004.1"/>
</dbReference>
<accession>A0A1W1YWT6</accession>
<dbReference type="GO" id="GO:0032259">
    <property type="term" value="P:methylation"/>
    <property type="evidence" value="ECO:0007669"/>
    <property type="project" value="UniProtKB-KW"/>
</dbReference>
<dbReference type="PANTHER" id="PTHR47816:SF4">
    <property type="entry name" value="RIBOSOMAL RNA SMALL SUBUNIT METHYLTRANSFERASE C"/>
    <property type="match status" value="1"/>
</dbReference>
<reference evidence="5" key="1">
    <citation type="submission" date="2017-04" db="EMBL/GenBank/DDBJ databases">
        <authorList>
            <person name="Varghese N."/>
            <person name="Submissions S."/>
        </authorList>
    </citation>
    <scope>NUCLEOTIDE SEQUENCE [LARGE SCALE GENOMIC DNA]</scope>
    <source>
        <strain evidence="5">DSM 21500</strain>
    </source>
</reference>
<gene>
    <name evidence="4" type="ORF">SAMN04487984_0945</name>
</gene>
<dbReference type="CDD" id="cd02440">
    <property type="entry name" value="AdoMet_MTases"/>
    <property type="match status" value="1"/>
</dbReference>
<protein>
    <submittedName>
        <fullName evidence="4">16S rRNA m(2)G 1207 methyltransferase</fullName>
    </submittedName>
</protein>
<dbReference type="Proteomes" id="UP000243884">
    <property type="component" value="Unassembled WGS sequence"/>
</dbReference>
<keyword evidence="1 4" id="KW-0489">Methyltransferase</keyword>
<dbReference type="Pfam" id="PF05175">
    <property type="entry name" value="MTS"/>
    <property type="match status" value="1"/>
</dbReference>
<name>A0A1W1YWT6_9LACT</name>
<dbReference type="PANTHER" id="PTHR47816">
    <property type="entry name" value="RIBOSOMAL RNA SMALL SUBUNIT METHYLTRANSFERASE C"/>
    <property type="match status" value="1"/>
</dbReference>